<sequence>MQLPSCWRAPALRLARIMVLLTVAAGLAACSAVRLGYNTLGDVAYWWLDSYLDFTPQQASRVREDLVRLHQWHRSEELPRFEQMLQRMEQLVPRDVTPEQACGFMTEFRERLLAVARQAETAAVPLATGLEPDQLLHLQHKYEKNNADYTSEWVRLGPAEQKEKRYRQFLDRAEMIYGRLDEPQRQELRRDVDRSIFDPKRILTERQRRQQDALQTVGRIVRERVAFDEARVMLRGYVERALTPPGAAARAYQDALVTEGCRHFAILHNSTTLAQREAAVRRLRAWQRDLRELATGR</sequence>
<organism evidence="1 2">
    <name type="scientific">Ramlibacter lithotrophicus</name>
    <dbReference type="NCBI Taxonomy" id="2606681"/>
    <lineage>
        <taxon>Bacteria</taxon>
        <taxon>Pseudomonadati</taxon>
        <taxon>Pseudomonadota</taxon>
        <taxon>Betaproteobacteria</taxon>
        <taxon>Burkholderiales</taxon>
        <taxon>Comamonadaceae</taxon>
        <taxon>Ramlibacter</taxon>
    </lineage>
</organism>
<accession>A0A7X6I6L7</accession>
<dbReference type="Pfam" id="PF19795">
    <property type="entry name" value="DUF6279"/>
    <property type="match status" value="1"/>
</dbReference>
<dbReference type="EMBL" id="VTOX01000003">
    <property type="protein sequence ID" value="NKE66566.1"/>
    <property type="molecule type" value="Genomic_DNA"/>
</dbReference>
<gene>
    <name evidence="1" type="ORF">RAMLITH_12095</name>
</gene>
<reference evidence="1 2" key="1">
    <citation type="journal article" date="2020" name="Nature">
        <title>Bacterial chemolithoautotrophy via manganese oxidation.</title>
        <authorList>
            <person name="Yu H."/>
            <person name="Leadbetter J.R."/>
        </authorList>
    </citation>
    <scope>NUCLEOTIDE SEQUENCE [LARGE SCALE GENOMIC DNA]</scope>
    <source>
        <strain evidence="1 2">RBP-1</strain>
    </source>
</reference>
<proteinExistence type="predicted"/>
<evidence type="ECO:0000313" key="2">
    <source>
        <dbReference type="Proteomes" id="UP000521868"/>
    </source>
</evidence>
<protein>
    <recommendedName>
        <fullName evidence="3">Lipoprotein</fullName>
    </recommendedName>
</protein>
<evidence type="ECO:0008006" key="3">
    <source>
        <dbReference type="Google" id="ProtNLM"/>
    </source>
</evidence>
<dbReference type="Proteomes" id="UP000521868">
    <property type="component" value="Unassembled WGS sequence"/>
</dbReference>
<name>A0A7X6I6L7_9BURK</name>
<keyword evidence="2" id="KW-1185">Reference proteome</keyword>
<evidence type="ECO:0000313" key="1">
    <source>
        <dbReference type="EMBL" id="NKE66566.1"/>
    </source>
</evidence>
<dbReference type="AlphaFoldDB" id="A0A7X6I6L7"/>
<comment type="caution">
    <text evidence="1">The sequence shown here is derived from an EMBL/GenBank/DDBJ whole genome shotgun (WGS) entry which is preliminary data.</text>
</comment>